<proteinExistence type="inferred from homology"/>
<keyword evidence="5 7" id="KW-0804">Transcription</keyword>
<dbReference type="GO" id="GO:0016251">
    <property type="term" value="F:RNA polymerase II general transcription initiation factor activity"/>
    <property type="evidence" value="ECO:0007669"/>
    <property type="project" value="TreeGrafter"/>
</dbReference>
<comment type="similarity">
    <text evidence="2 7">Belongs to the TFIIF alpha subunit family.</text>
</comment>
<evidence type="ECO:0000256" key="4">
    <source>
        <dbReference type="ARBA" id="ARBA00023125"/>
    </source>
</evidence>
<keyword evidence="4 7" id="KW-0238">DNA-binding</keyword>
<evidence type="ECO:0000256" key="6">
    <source>
        <dbReference type="ARBA" id="ARBA00023242"/>
    </source>
</evidence>
<comment type="caution">
    <text evidence="9">The sequence shown here is derived from an EMBL/GenBank/DDBJ whole genome shotgun (WGS) entry which is preliminary data.</text>
</comment>
<keyword evidence="3 7" id="KW-0805">Transcription regulation</keyword>
<evidence type="ECO:0000313" key="10">
    <source>
        <dbReference type="Proteomes" id="UP000826271"/>
    </source>
</evidence>
<dbReference type="GO" id="GO:0006367">
    <property type="term" value="P:transcription initiation at RNA polymerase II promoter"/>
    <property type="evidence" value="ECO:0007669"/>
    <property type="project" value="InterPro"/>
</dbReference>
<dbReference type="GO" id="GO:0005674">
    <property type="term" value="C:transcription factor TFIIF complex"/>
    <property type="evidence" value="ECO:0007669"/>
    <property type="project" value="TreeGrafter"/>
</dbReference>
<accession>A0AAV6XKV3</accession>
<name>A0AAV6XKV3_9LAMI</name>
<evidence type="ECO:0000313" key="9">
    <source>
        <dbReference type="EMBL" id="KAG8382948.1"/>
    </source>
</evidence>
<dbReference type="PANTHER" id="PTHR13011:SF0">
    <property type="entry name" value="GENERAL TRANSCRIPTION FACTOR IIF SUBUNIT 1"/>
    <property type="match status" value="1"/>
</dbReference>
<evidence type="ECO:0000256" key="7">
    <source>
        <dbReference type="RuleBase" id="RU366044"/>
    </source>
</evidence>
<dbReference type="GO" id="GO:0001096">
    <property type="term" value="F:TFIIF-class transcription factor complex binding"/>
    <property type="evidence" value="ECO:0007669"/>
    <property type="project" value="TreeGrafter"/>
</dbReference>
<gene>
    <name evidence="9" type="ORF">BUALT_Bualt05G0132900</name>
</gene>
<reference evidence="9" key="1">
    <citation type="submission" date="2019-10" db="EMBL/GenBank/DDBJ databases">
        <authorList>
            <person name="Zhang R."/>
            <person name="Pan Y."/>
            <person name="Wang J."/>
            <person name="Ma R."/>
            <person name="Yu S."/>
        </authorList>
    </citation>
    <scope>NUCLEOTIDE SEQUENCE</scope>
    <source>
        <strain evidence="9">LA-IB0</strain>
        <tissue evidence="9">Leaf</tissue>
    </source>
</reference>
<dbReference type="InterPro" id="IPR008851">
    <property type="entry name" value="TFIIF-alpha"/>
</dbReference>
<dbReference type="AlphaFoldDB" id="A0AAV6XKV3"/>
<dbReference type="GO" id="GO:0032968">
    <property type="term" value="P:positive regulation of transcription elongation by RNA polymerase II"/>
    <property type="evidence" value="ECO:0007669"/>
    <property type="project" value="InterPro"/>
</dbReference>
<evidence type="ECO:0000256" key="2">
    <source>
        <dbReference type="ARBA" id="ARBA00005249"/>
    </source>
</evidence>
<protein>
    <recommendedName>
        <fullName evidence="7">Transcription initiation factor IIF subunit alpha</fullName>
    </recommendedName>
</protein>
<feature type="region of interest" description="Disordered" evidence="8">
    <location>
        <begin position="146"/>
        <end position="186"/>
    </location>
</feature>
<dbReference type="PANTHER" id="PTHR13011">
    <property type="entry name" value="TFIIF-ALPHA"/>
    <property type="match status" value="1"/>
</dbReference>
<comment type="subcellular location">
    <subcellularLocation>
        <location evidence="1 7">Nucleus</location>
    </subcellularLocation>
</comment>
<dbReference type="EMBL" id="WHWC01000005">
    <property type="protein sequence ID" value="KAG8382948.1"/>
    <property type="molecule type" value="Genomic_DNA"/>
</dbReference>
<organism evidence="9 10">
    <name type="scientific">Buddleja alternifolia</name>
    <dbReference type="NCBI Taxonomy" id="168488"/>
    <lineage>
        <taxon>Eukaryota</taxon>
        <taxon>Viridiplantae</taxon>
        <taxon>Streptophyta</taxon>
        <taxon>Embryophyta</taxon>
        <taxon>Tracheophyta</taxon>
        <taxon>Spermatophyta</taxon>
        <taxon>Magnoliopsida</taxon>
        <taxon>eudicotyledons</taxon>
        <taxon>Gunneridae</taxon>
        <taxon>Pentapetalae</taxon>
        <taxon>asterids</taxon>
        <taxon>lamiids</taxon>
        <taxon>Lamiales</taxon>
        <taxon>Scrophulariaceae</taxon>
        <taxon>Buddlejeae</taxon>
        <taxon>Buddleja</taxon>
    </lineage>
</organism>
<dbReference type="GO" id="GO:0003677">
    <property type="term" value="F:DNA binding"/>
    <property type="evidence" value="ECO:0007669"/>
    <property type="project" value="UniProtKB-KW"/>
</dbReference>
<keyword evidence="6 7" id="KW-0539">Nucleus</keyword>
<evidence type="ECO:0000256" key="3">
    <source>
        <dbReference type="ARBA" id="ARBA00023015"/>
    </source>
</evidence>
<dbReference type="SUPFAM" id="SSF50916">
    <property type="entry name" value="Rap30/74 interaction domains"/>
    <property type="match status" value="1"/>
</dbReference>
<dbReference type="Pfam" id="PF05793">
    <property type="entry name" value="TFIIF_alpha"/>
    <property type="match status" value="2"/>
</dbReference>
<dbReference type="Proteomes" id="UP000826271">
    <property type="component" value="Unassembled WGS sequence"/>
</dbReference>
<comment type="function">
    <text evidence="7">TFIIF is a general transcription initiation factor that binds to RNA polymerase II and helps to recruit it to the initiation complex in collaboration with TFIIB. It promotes transcription elongation.</text>
</comment>
<evidence type="ECO:0000256" key="5">
    <source>
        <dbReference type="ARBA" id="ARBA00023163"/>
    </source>
</evidence>
<dbReference type="InterPro" id="IPR011039">
    <property type="entry name" value="TFIIF_interaction"/>
</dbReference>
<keyword evidence="10" id="KW-1185">Reference proteome</keyword>
<evidence type="ECO:0000256" key="8">
    <source>
        <dbReference type="SAM" id="MobiDB-lite"/>
    </source>
</evidence>
<evidence type="ECO:0000256" key="1">
    <source>
        <dbReference type="ARBA" id="ARBA00004123"/>
    </source>
</evidence>
<sequence length="248" mass="27961">MSIDLILKPSCSGCGSAVELYGSTCKYLTLCVTKCYECGSPITQLIREEFKNKPWLLEDETGQFQYHGHFEGSQSATYYLLMLQGKEFVPIPAGSWYNFNKVAQYKQLTLEEAEVKMKNRRKTVDGYQRWMMKATNNGAATFCEVEKSDDRESTGGGGSGREKATGEDDEANVLDRGKEDEEEVAGENSSAFLIFDVAEKCDDWEHDEIFTDDDEAVGNDHEEWEDLVPEIPAPLEIKQLVLGVSEEW</sequence>